<feature type="transmembrane region" description="Helical" evidence="1">
    <location>
        <begin position="128"/>
        <end position="146"/>
    </location>
</feature>
<accession>A0A1I2EI84</accession>
<evidence type="ECO:0000313" key="3">
    <source>
        <dbReference type="Proteomes" id="UP000199323"/>
    </source>
</evidence>
<name>A0A1I2EI84_9ACTN</name>
<evidence type="ECO:0000256" key="1">
    <source>
        <dbReference type="SAM" id="Phobius"/>
    </source>
</evidence>
<sequence>MSGPVDAVVIVAVVAWVVVRQLRPRKVTGGRRWWLIPAVLVFMGLRQHGLIDPEHRQGAIGLMAVELLIAAAMGVAWAWSTRVWTEKDGAVWVQGGKATIGVWVAGVGARVALYGVGAAMGIHQETGSFMIGLAATLLIRTGVLVWRAQSVEPSYRTVS</sequence>
<dbReference type="STRING" id="380248.SAMN05216251_106224"/>
<feature type="transmembrane region" description="Helical" evidence="1">
    <location>
        <begin position="34"/>
        <end position="51"/>
    </location>
</feature>
<keyword evidence="1" id="KW-0472">Membrane</keyword>
<feature type="transmembrane region" description="Helical" evidence="1">
    <location>
        <begin position="100"/>
        <end position="122"/>
    </location>
</feature>
<feature type="transmembrane region" description="Helical" evidence="1">
    <location>
        <begin position="6"/>
        <end position="22"/>
    </location>
</feature>
<dbReference type="AlphaFoldDB" id="A0A1I2EI84"/>
<protein>
    <recommendedName>
        <fullName evidence="4">DUF1453 domain-containing protein</fullName>
    </recommendedName>
</protein>
<dbReference type="Proteomes" id="UP000199323">
    <property type="component" value="Unassembled WGS sequence"/>
</dbReference>
<gene>
    <name evidence="2" type="ORF">SAMN05216251_106224</name>
</gene>
<reference evidence="2 3" key="1">
    <citation type="submission" date="2016-10" db="EMBL/GenBank/DDBJ databases">
        <authorList>
            <person name="de Groot N.N."/>
        </authorList>
    </citation>
    <scope>NUCLEOTIDE SEQUENCE [LARGE SCALE GENOMIC DNA]</scope>
    <source>
        <strain evidence="2 3">CGMCC 4.3510</strain>
    </source>
</reference>
<feature type="transmembrane region" description="Helical" evidence="1">
    <location>
        <begin position="57"/>
        <end position="79"/>
    </location>
</feature>
<keyword evidence="3" id="KW-1185">Reference proteome</keyword>
<evidence type="ECO:0008006" key="4">
    <source>
        <dbReference type="Google" id="ProtNLM"/>
    </source>
</evidence>
<dbReference type="EMBL" id="FONG01000006">
    <property type="protein sequence ID" value="SFE92459.1"/>
    <property type="molecule type" value="Genomic_DNA"/>
</dbReference>
<dbReference type="OrthoDB" id="3872634at2"/>
<proteinExistence type="predicted"/>
<dbReference type="RefSeq" id="WP_093713589.1">
    <property type="nucleotide sequence ID" value="NZ_FONG01000006.1"/>
</dbReference>
<evidence type="ECO:0000313" key="2">
    <source>
        <dbReference type="EMBL" id="SFE92459.1"/>
    </source>
</evidence>
<organism evidence="2 3">
    <name type="scientific">Actinacidiphila alni</name>
    <dbReference type="NCBI Taxonomy" id="380248"/>
    <lineage>
        <taxon>Bacteria</taxon>
        <taxon>Bacillati</taxon>
        <taxon>Actinomycetota</taxon>
        <taxon>Actinomycetes</taxon>
        <taxon>Kitasatosporales</taxon>
        <taxon>Streptomycetaceae</taxon>
        <taxon>Actinacidiphila</taxon>
    </lineage>
</organism>
<keyword evidence="1" id="KW-1133">Transmembrane helix</keyword>
<keyword evidence="1" id="KW-0812">Transmembrane</keyword>